<proteinExistence type="inferred from homology"/>
<dbReference type="PROSITE" id="PS01094">
    <property type="entry name" value="UPF0076"/>
    <property type="match status" value="1"/>
</dbReference>
<dbReference type="AlphaFoldDB" id="A0A3B9GWX4"/>
<dbReference type="PROSITE" id="PS51257">
    <property type="entry name" value="PROKAR_LIPOPROTEIN"/>
    <property type="match status" value="1"/>
</dbReference>
<dbReference type="FunFam" id="3.30.1330.40:FF:000001">
    <property type="entry name" value="L-PSP family endoribonuclease"/>
    <property type="match status" value="1"/>
</dbReference>
<feature type="signal peptide" evidence="2">
    <location>
        <begin position="1"/>
        <end position="17"/>
    </location>
</feature>
<dbReference type="EMBL" id="DMAN01000159">
    <property type="protein sequence ID" value="HAE26941.1"/>
    <property type="molecule type" value="Genomic_DNA"/>
</dbReference>
<gene>
    <name evidence="3" type="ORF">DCG58_07270</name>
</gene>
<dbReference type="GO" id="GO:0019239">
    <property type="term" value="F:deaminase activity"/>
    <property type="evidence" value="ECO:0007669"/>
    <property type="project" value="TreeGrafter"/>
</dbReference>
<organism evidence="3 4">
    <name type="scientific">Hyphomonas adhaerens</name>
    <dbReference type="NCBI Taxonomy" id="81029"/>
    <lineage>
        <taxon>Bacteria</taxon>
        <taxon>Pseudomonadati</taxon>
        <taxon>Pseudomonadota</taxon>
        <taxon>Alphaproteobacteria</taxon>
        <taxon>Hyphomonadales</taxon>
        <taxon>Hyphomonadaceae</taxon>
        <taxon>Hyphomonas</taxon>
    </lineage>
</organism>
<comment type="similarity">
    <text evidence="1">Belongs to the RutC family.</text>
</comment>
<dbReference type="PANTHER" id="PTHR11803:SF39">
    <property type="entry name" value="2-IMINOBUTANOATE_2-IMINOPROPANOATE DEAMINASE"/>
    <property type="match status" value="1"/>
</dbReference>
<keyword evidence="2" id="KW-0732">Signal</keyword>
<dbReference type="InterPro" id="IPR019897">
    <property type="entry name" value="RidA_CS"/>
</dbReference>
<dbReference type="GO" id="GO:0005829">
    <property type="term" value="C:cytosol"/>
    <property type="evidence" value="ECO:0007669"/>
    <property type="project" value="TreeGrafter"/>
</dbReference>
<dbReference type="SUPFAM" id="SSF55298">
    <property type="entry name" value="YjgF-like"/>
    <property type="match status" value="1"/>
</dbReference>
<dbReference type="CDD" id="cd00448">
    <property type="entry name" value="YjgF_YER057c_UK114_family"/>
    <property type="match status" value="1"/>
</dbReference>
<dbReference type="PANTHER" id="PTHR11803">
    <property type="entry name" value="2-IMINOBUTANOATE/2-IMINOPROPANOATE DEAMINASE RIDA"/>
    <property type="match status" value="1"/>
</dbReference>
<feature type="chain" id="PRO_5017772324" description="RidA family protein" evidence="2">
    <location>
        <begin position="18"/>
        <end position="166"/>
    </location>
</feature>
<evidence type="ECO:0000256" key="1">
    <source>
        <dbReference type="ARBA" id="ARBA00010552"/>
    </source>
</evidence>
<dbReference type="InterPro" id="IPR006175">
    <property type="entry name" value="YjgF/YER057c/UK114"/>
</dbReference>
<evidence type="ECO:0000313" key="3">
    <source>
        <dbReference type="EMBL" id="HAE26941.1"/>
    </source>
</evidence>
<evidence type="ECO:0000313" key="4">
    <source>
        <dbReference type="Proteomes" id="UP000259610"/>
    </source>
</evidence>
<evidence type="ECO:0000256" key="2">
    <source>
        <dbReference type="SAM" id="SignalP"/>
    </source>
</evidence>
<dbReference type="Gene3D" id="3.30.1330.40">
    <property type="entry name" value="RutC-like"/>
    <property type="match status" value="1"/>
</dbReference>
<name>A0A3B9GWX4_9PROT</name>
<sequence>MICMKPMFRTGGVAAMAAGMMALGGCVITDAESFKAAHTPDIEYYSAPTVAGMDLPFSKAVRVNDTIYLSGELGIDPETNDFAPGGTGPQTTQIFKNIERTLDEFDADLTDVVKCSVFLGDMQNYGEMNAAYDAALPDPKPARSTFGAGGLALGAELEIECLAIAP</sequence>
<accession>A0A3B9GWX4</accession>
<comment type="caution">
    <text evidence="3">The sequence shown here is derived from an EMBL/GenBank/DDBJ whole genome shotgun (WGS) entry which is preliminary data.</text>
</comment>
<protein>
    <recommendedName>
        <fullName evidence="5">RidA family protein</fullName>
    </recommendedName>
</protein>
<dbReference type="Pfam" id="PF01042">
    <property type="entry name" value="Ribonuc_L-PSP"/>
    <property type="match status" value="1"/>
</dbReference>
<dbReference type="Proteomes" id="UP000259610">
    <property type="component" value="Unassembled WGS sequence"/>
</dbReference>
<reference evidence="3 4" key="1">
    <citation type="journal article" date="2018" name="Nat. Biotechnol.">
        <title>A standardized bacterial taxonomy based on genome phylogeny substantially revises the tree of life.</title>
        <authorList>
            <person name="Parks D.H."/>
            <person name="Chuvochina M."/>
            <person name="Waite D.W."/>
            <person name="Rinke C."/>
            <person name="Skarshewski A."/>
            <person name="Chaumeil P.A."/>
            <person name="Hugenholtz P."/>
        </authorList>
    </citation>
    <scope>NUCLEOTIDE SEQUENCE [LARGE SCALE GENOMIC DNA]</scope>
    <source>
        <strain evidence="3">UBA8733</strain>
    </source>
</reference>
<dbReference type="InterPro" id="IPR035959">
    <property type="entry name" value="RutC-like_sf"/>
</dbReference>
<evidence type="ECO:0008006" key="5">
    <source>
        <dbReference type="Google" id="ProtNLM"/>
    </source>
</evidence>